<dbReference type="Proteomes" id="UP001552427">
    <property type="component" value="Unassembled WGS sequence"/>
</dbReference>
<dbReference type="RefSeq" id="WP_364450468.1">
    <property type="nucleotide sequence ID" value="NZ_JBFARM010000005.1"/>
</dbReference>
<reference evidence="1 2" key="1">
    <citation type="submission" date="2024-06" db="EMBL/GenBank/DDBJ databases">
        <title>The Natural Products Discovery Center: Release of the First 8490 Sequenced Strains for Exploring Actinobacteria Biosynthetic Diversity.</title>
        <authorList>
            <person name="Kalkreuter E."/>
            <person name="Kautsar S.A."/>
            <person name="Yang D."/>
            <person name="Bader C.D."/>
            <person name="Teijaro C.N."/>
            <person name="Fluegel L."/>
            <person name="Davis C.M."/>
            <person name="Simpson J.R."/>
            <person name="Lauterbach L."/>
            <person name="Steele A.D."/>
            <person name="Gui C."/>
            <person name="Meng S."/>
            <person name="Li G."/>
            <person name="Viehrig K."/>
            <person name="Ye F."/>
            <person name="Su P."/>
            <person name="Kiefer A.F."/>
            <person name="Nichols A."/>
            <person name="Cepeda A.J."/>
            <person name="Yan W."/>
            <person name="Fan B."/>
            <person name="Jiang Y."/>
            <person name="Adhikari A."/>
            <person name="Zheng C.-J."/>
            <person name="Schuster L."/>
            <person name="Cowan T.M."/>
            <person name="Smanski M.J."/>
            <person name="Chevrette M.G."/>
            <person name="De Carvalho L.P.S."/>
            <person name="Shen B."/>
        </authorList>
    </citation>
    <scope>NUCLEOTIDE SEQUENCE [LARGE SCALE GENOMIC DNA]</scope>
    <source>
        <strain evidence="1 2">NPDC049574</strain>
    </source>
</reference>
<organism evidence="1 2">
    <name type="scientific">Nonomuraea bangladeshensis</name>
    <dbReference type="NCBI Taxonomy" id="404385"/>
    <lineage>
        <taxon>Bacteria</taxon>
        <taxon>Bacillati</taxon>
        <taxon>Actinomycetota</taxon>
        <taxon>Actinomycetes</taxon>
        <taxon>Streptosporangiales</taxon>
        <taxon>Streptosporangiaceae</taxon>
        <taxon>Nonomuraea</taxon>
    </lineage>
</organism>
<comment type="caution">
    <text evidence="1">The sequence shown here is derived from an EMBL/GenBank/DDBJ whole genome shotgun (WGS) entry which is preliminary data.</text>
</comment>
<name>A0ABV3H3Z3_9ACTN</name>
<proteinExistence type="predicted"/>
<protein>
    <submittedName>
        <fullName evidence="1">Uncharacterized protein</fullName>
    </submittedName>
</protein>
<sequence length="202" mass="22146">MTDLRPPAERDLPAARHALRKAHLMTMIEQPVRPRRRRLGLAVLVTAVAAALAVGVPVTLGQGAVPANAVIREPDGSIKLYIADYRHPEVIERRLYDLGVQADVTFLPTGQDCREPRGTYLPDNPALLTSEPPAEGEDDYWRLHPEQIGPGQTFVYTMWYEEQGENRMFSARYRVATGPVAPCEIVPGGPVMEEGPEGGIGG</sequence>
<dbReference type="EMBL" id="JBFARM010000005">
    <property type="protein sequence ID" value="MEV4287250.1"/>
    <property type="molecule type" value="Genomic_DNA"/>
</dbReference>
<accession>A0ABV3H3Z3</accession>
<evidence type="ECO:0000313" key="2">
    <source>
        <dbReference type="Proteomes" id="UP001552427"/>
    </source>
</evidence>
<keyword evidence="2" id="KW-1185">Reference proteome</keyword>
<gene>
    <name evidence="1" type="ORF">AB0K40_17235</name>
</gene>
<evidence type="ECO:0000313" key="1">
    <source>
        <dbReference type="EMBL" id="MEV4287250.1"/>
    </source>
</evidence>